<dbReference type="InterPro" id="IPR036812">
    <property type="entry name" value="NAD(P)_OxRdtase_dom_sf"/>
</dbReference>
<dbReference type="Pfam" id="PF00248">
    <property type="entry name" value="Aldo_ket_red"/>
    <property type="match status" value="1"/>
</dbReference>
<dbReference type="EMBL" id="BCWF01000029">
    <property type="protein sequence ID" value="GAT29556.1"/>
    <property type="molecule type" value="Genomic_DNA"/>
</dbReference>
<dbReference type="Proteomes" id="UP000075230">
    <property type="component" value="Unassembled WGS sequence"/>
</dbReference>
<evidence type="ECO:0000313" key="4">
    <source>
        <dbReference type="Proteomes" id="UP000075230"/>
    </source>
</evidence>
<reference evidence="4" key="2">
    <citation type="submission" date="2016-02" db="EMBL/GenBank/DDBJ databases">
        <title>Genome sequencing of Aspergillus luchuensis NBRC 4314.</title>
        <authorList>
            <person name="Yamada O."/>
        </authorList>
    </citation>
    <scope>NUCLEOTIDE SEQUENCE [LARGE SCALE GENOMIC DNA]</scope>
    <source>
        <strain evidence="4">RIB 2604</strain>
    </source>
</reference>
<dbReference type="PANTHER" id="PTHR43625">
    <property type="entry name" value="AFLATOXIN B1 ALDEHYDE REDUCTASE"/>
    <property type="match status" value="1"/>
</dbReference>
<accession>A0A146FVJ7</accession>
<dbReference type="VEuPathDB" id="FungiDB:ASPFODRAFT_144704"/>
<dbReference type="AlphaFoldDB" id="A0A146FVJ7"/>
<proteinExistence type="predicted"/>
<dbReference type="InterPro" id="IPR023210">
    <property type="entry name" value="NADP_OxRdtase_dom"/>
</dbReference>
<dbReference type="PANTHER" id="PTHR43625:SF7">
    <property type="entry name" value="REDUCTASE (YAKC), PUTATIVE (AFU_ORTHOLOGUE AFUA_8G01560)-RELATED"/>
    <property type="match status" value="1"/>
</dbReference>
<protein>
    <submittedName>
        <fullName evidence="3">Aldo/keto reductase</fullName>
    </submittedName>
</protein>
<name>A0A146FVJ7_ASPKA</name>
<comment type="caution">
    <text evidence="3">The sequence shown here is derived from an EMBL/GenBank/DDBJ whole genome shotgun (WGS) entry which is preliminary data.</text>
</comment>
<dbReference type="SUPFAM" id="SSF51430">
    <property type="entry name" value="NAD(P)-linked oxidoreductase"/>
    <property type="match status" value="1"/>
</dbReference>
<dbReference type="InterPro" id="IPR050791">
    <property type="entry name" value="Aldo-Keto_reductase"/>
</dbReference>
<evidence type="ECO:0000313" key="3">
    <source>
        <dbReference type="EMBL" id="GAT29556.1"/>
    </source>
</evidence>
<reference evidence="3 4" key="1">
    <citation type="journal article" date="2016" name="DNA Res.">
        <title>Genome sequence of Aspergillus luchuensis NBRC 4314.</title>
        <authorList>
            <person name="Yamada O."/>
            <person name="Machida M."/>
            <person name="Hosoyama A."/>
            <person name="Goto M."/>
            <person name="Takahashi T."/>
            <person name="Futagami T."/>
            <person name="Yamagata Y."/>
            <person name="Takeuchi M."/>
            <person name="Kobayashi T."/>
            <person name="Koike H."/>
            <person name="Abe K."/>
            <person name="Asai K."/>
            <person name="Arita M."/>
            <person name="Fujita N."/>
            <person name="Fukuda K."/>
            <person name="Higa K."/>
            <person name="Horikawa H."/>
            <person name="Ishikawa T."/>
            <person name="Jinno K."/>
            <person name="Kato Y."/>
            <person name="Kirimura K."/>
            <person name="Mizutani O."/>
            <person name="Nakasone K."/>
            <person name="Sano M."/>
            <person name="Shiraishi Y."/>
            <person name="Tsukahara M."/>
            <person name="Gomi K."/>
        </authorList>
    </citation>
    <scope>NUCLEOTIDE SEQUENCE [LARGE SCALE GENOMIC DNA]</scope>
    <source>
        <strain evidence="3 4">RIB 2604</strain>
    </source>
</reference>
<sequence>MVKSLRFADGVEVPVPGFGAMGISFALGNNLSYDEAEPVLLKALELGCTFWDTAPIVASKCGIAAFEDGRVTNSASHIRTYIEGTIERLGFTPDLYYLHRIDPTRIDAVQAEYSAFETLHESDCLISTARELGIAYVAYGPLGHGWLVDDFPYLTPDDFELNDYRRQIPKFQGENFYANKRIVDGFKELASRKRCTLPQISLAWVAAQGLISIPGTTKPGRLEENWRSREIEFTDEELNHMRAIVDSLKPRGDRYNEVAAKDIGN</sequence>
<gene>
    <name evidence="3" type="ORF">RIB2604_03000870</name>
</gene>
<evidence type="ECO:0000256" key="1">
    <source>
        <dbReference type="ARBA" id="ARBA00023002"/>
    </source>
</evidence>
<keyword evidence="1" id="KW-0560">Oxidoreductase</keyword>
<dbReference type="Gene3D" id="3.20.20.100">
    <property type="entry name" value="NADP-dependent oxidoreductase domain"/>
    <property type="match status" value="2"/>
</dbReference>
<organism evidence="3 4">
    <name type="scientific">Aspergillus kawachii</name>
    <name type="common">White koji mold</name>
    <name type="synonym">Aspergillus awamori var. kawachi</name>
    <dbReference type="NCBI Taxonomy" id="1069201"/>
    <lineage>
        <taxon>Eukaryota</taxon>
        <taxon>Fungi</taxon>
        <taxon>Dikarya</taxon>
        <taxon>Ascomycota</taxon>
        <taxon>Pezizomycotina</taxon>
        <taxon>Eurotiomycetes</taxon>
        <taxon>Eurotiomycetidae</taxon>
        <taxon>Eurotiales</taxon>
        <taxon>Aspergillaceae</taxon>
        <taxon>Aspergillus</taxon>
        <taxon>Aspergillus subgen. Circumdati</taxon>
    </lineage>
</organism>
<feature type="domain" description="NADP-dependent oxidoreductase" evidence="2">
    <location>
        <begin position="104"/>
        <end position="245"/>
    </location>
</feature>
<dbReference type="GO" id="GO:0016491">
    <property type="term" value="F:oxidoreductase activity"/>
    <property type="evidence" value="ECO:0007669"/>
    <property type="project" value="UniProtKB-KW"/>
</dbReference>
<dbReference type="GO" id="GO:0005737">
    <property type="term" value="C:cytoplasm"/>
    <property type="evidence" value="ECO:0007669"/>
    <property type="project" value="TreeGrafter"/>
</dbReference>
<evidence type="ECO:0000259" key="2">
    <source>
        <dbReference type="Pfam" id="PF00248"/>
    </source>
</evidence>